<reference evidence="1 2" key="1">
    <citation type="journal article" date="2019" name="Nat. Ecol. Evol.">
        <title>Megaphylogeny resolves global patterns of mushroom evolution.</title>
        <authorList>
            <person name="Varga T."/>
            <person name="Krizsan K."/>
            <person name="Foldi C."/>
            <person name="Dima B."/>
            <person name="Sanchez-Garcia M."/>
            <person name="Sanchez-Ramirez S."/>
            <person name="Szollosi G.J."/>
            <person name="Szarkandi J.G."/>
            <person name="Papp V."/>
            <person name="Albert L."/>
            <person name="Andreopoulos W."/>
            <person name="Angelini C."/>
            <person name="Antonin V."/>
            <person name="Barry K.W."/>
            <person name="Bougher N.L."/>
            <person name="Buchanan P."/>
            <person name="Buyck B."/>
            <person name="Bense V."/>
            <person name="Catcheside P."/>
            <person name="Chovatia M."/>
            <person name="Cooper J."/>
            <person name="Damon W."/>
            <person name="Desjardin D."/>
            <person name="Finy P."/>
            <person name="Geml J."/>
            <person name="Haridas S."/>
            <person name="Hughes K."/>
            <person name="Justo A."/>
            <person name="Karasinski D."/>
            <person name="Kautmanova I."/>
            <person name="Kiss B."/>
            <person name="Kocsube S."/>
            <person name="Kotiranta H."/>
            <person name="LaButti K.M."/>
            <person name="Lechner B.E."/>
            <person name="Liimatainen K."/>
            <person name="Lipzen A."/>
            <person name="Lukacs Z."/>
            <person name="Mihaltcheva S."/>
            <person name="Morgado L.N."/>
            <person name="Niskanen T."/>
            <person name="Noordeloos M.E."/>
            <person name="Ohm R.A."/>
            <person name="Ortiz-Santana B."/>
            <person name="Ovrebo C."/>
            <person name="Racz N."/>
            <person name="Riley R."/>
            <person name="Savchenko A."/>
            <person name="Shiryaev A."/>
            <person name="Soop K."/>
            <person name="Spirin V."/>
            <person name="Szebenyi C."/>
            <person name="Tomsovsky M."/>
            <person name="Tulloss R.E."/>
            <person name="Uehling J."/>
            <person name="Grigoriev I.V."/>
            <person name="Vagvolgyi C."/>
            <person name="Papp T."/>
            <person name="Martin F.M."/>
            <person name="Miettinen O."/>
            <person name="Hibbett D.S."/>
            <person name="Nagy L.G."/>
        </authorList>
    </citation>
    <scope>NUCLEOTIDE SEQUENCE [LARGE SCALE GENOMIC DNA]</scope>
    <source>
        <strain evidence="1 2">CBS 962.96</strain>
    </source>
</reference>
<feature type="non-terminal residue" evidence="1">
    <location>
        <position position="1"/>
    </location>
</feature>
<keyword evidence="2" id="KW-1185">Reference proteome</keyword>
<dbReference type="EMBL" id="ML179336">
    <property type="protein sequence ID" value="THU90389.1"/>
    <property type="molecule type" value="Genomic_DNA"/>
</dbReference>
<name>A0A4S8LMA1_DENBC</name>
<sequence length="90" mass="9848">FSIHTDFLNPNGITHHGPTQSIGIISCANLALDPSIRYLPEYLYIAGIIPGPKEPDVDEMDHFVCPVIEQFATAWRPGLKVSRTALSESG</sequence>
<dbReference type="AlphaFoldDB" id="A0A4S8LMA1"/>
<dbReference type="Proteomes" id="UP000297245">
    <property type="component" value="Unassembled WGS sequence"/>
</dbReference>
<accession>A0A4S8LMA1</accession>
<proteinExistence type="predicted"/>
<protein>
    <submittedName>
        <fullName evidence="1">Uncharacterized protein</fullName>
    </submittedName>
</protein>
<evidence type="ECO:0000313" key="1">
    <source>
        <dbReference type="EMBL" id="THU90389.1"/>
    </source>
</evidence>
<organism evidence="1 2">
    <name type="scientific">Dendrothele bispora (strain CBS 962.96)</name>
    <dbReference type="NCBI Taxonomy" id="1314807"/>
    <lineage>
        <taxon>Eukaryota</taxon>
        <taxon>Fungi</taxon>
        <taxon>Dikarya</taxon>
        <taxon>Basidiomycota</taxon>
        <taxon>Agaricomycotina</taxon>
        <taxon>Agaricomycetes</taxon>
        <taxon>Agaricomycetidae</taxon>
        <taxon>Agaricales</taxon>
        <taxon>Agaricales incertae sedis</taxon>
        <taxon>Dendrothele</taxon>
    </lineage>
</organism>
<evidence type="ECO:0000313" key="2">
    <source>
        <dbReference type="Proteomes" id="UP000297245"/>
    </source>
</evidence>
<dbReference type="OrthoDB" id="2829169at2759"/>
<gene>
    <name evidence="1" type="ORF">K435DRAFT_618136</name>
</gene>
<feature type="non-terminal residue" evidence="1">
    <location>
        <position position="90"/>
    </location>
</feature>